<evidence type="ECO:0000256" key="1">
    <source>
        <dbReference type="ARBA" id="ARBA00004308"/>
    </source>
</evidence>
<dbReference type="RefSeq" id="XP_018102987.1">
    <property type="nucleotide sequence ID" value="XM_018247498.2"/>
</dbReference>
<dbReference type="Proteomes" id="UP000186698">
    <property type="component" value="Chromosome 2L"/>
</dbReference>
<dbReference type="OrthoDB" id="446293at2759"/>
<dbReference type="GO" id="GO:0001891">
    <property type="term" value="C:phagocytic cup"/>
    <property type="evidence" value="ECO:0007669"/>
    <property type="project" value="TreeGrafter"/>
</dbReference>
<dbReference type="InterPro" id="IPR003005">
    <property type="entry name" value="Amphiphysin"/>
</dbReference>
<dbReference type="GO" id="GO:0006911">
    <property type="term" value="P:phagocytosis, engulfment"/>
    <property type="evidence" value="ECO:0000318"/>
    <property type="project" value="GO_Central"/>
</dbReference>
<keyword evidence="5 7" id="KW-0175">Coiled coil</keyword>
<evidence type="ECO:0000256" key="8">
    <source>
        <dbReference type="SAM" id="MobiDB-lite"/>
    </source>
</evidence>
<evidence type="ECO:0000256" key="2">
    <source>
        <dbReference type="ARBA" id="ARBA00004496"/>
    </source>
</evidence>
<feature type="coiled-coil region" evidence="7">
    <location>
        <begin position="155"/>
        <end position="189"/>
    </location>
</feature>
<feature type="compositionally biased region" description="Polar residues" evidence="8">
    <location>
        <begin position="282"/>
        <end position="295"/>
    </location>
</feature>
<evidence type="ECO:0000256" key="7">
    <source>
        <dbReference type="SAM" id="Coils"/>
    </source>
</evidence>
<evidence type="ECO:0000256" key="6">
    <source>
        <dbReference type="ARBA" id="ARBA00023136"/>
    </source>
</evidence>
<dbReference type="PRINTS" id="PR01251">
    <property type="entry name" value="AMPHIPHYSIN"/>
</dbReference>
<evidence type="ECO:0000313" key="10">
    <source>
        <dbReference type="RefSeq" id="XP_018102987.1"/>
    </source>
</evidence>
<evidence type="ECO:0000313" key="9">
    <source>
        <dbReference type="Proteomes" id="UP000186698"/>
    </source>
</evidence>
<feature type="region of interest" description="Disordered" evidence="8">
    <location>
        <begin position="515"/>
        <end position="624"/>
    </location>
</feature>
<gene>
    <name evidence="10 11" type="primary">bin2.L</name>
</gene>
<evidence type="ECO:0000313" key="11">
    <source>
        <dbReference type="Xenbase" id="XB-GENE-6488804"/>
    </source>
</evidence>
<feature type="compositionally biased region" description="Polar residues" evidence="8">
    <location>
        <begin position="543"/>
        <end position="556"/>
    </location>
</feature>
<evidence type="ECO:0000256" key="4">
    <source>
        <dbReference type="ARBA" id="ARBA00022490"/>
    </source>
</evidence>
<dbReference type="Pfam" id="PF03114">
    <property type="entry name" value="BAR"/>
    <property type="match status" value="1"/>
</dbReference>
<name>A0A1L8HI73_XENLA</name>
<keyword evidence="9" id="KW-1185">Reference proteome</keyword>
<evidence type="ECO:0000256" key="5">
    <source>
        <dbReference type="ARBA" id="ARBA00023054"/>
    </source>
</evidence>
<dbReference type="GO" id="GO:0071800">
    <property type="term" value="P:podosome assembly"/>
    <property type="evidence" value="ECO:0000318"/>
    <property type="project" value="GO_Central"/>
</dbReference>
<dbReference type="CTD" id="108708610"/>
<evidence type="ECO:0000256" key="3">
    <source>
        <dbReference type="ARBA" id="ARBA00022443"/>
    </source>
</evidence>
<protein>
    <submittedName>
        <fullName evidence="10">Bridging integrator 2 isoform X1</fullName>
    </submittedName>
</protein>
<dbReference type="PANTHER" id="PTHR46514">
    <property type="entry name" value="AMPHIPHYSIN"/>
    <property type="match status" value="1"/>
</dbReference>
<dbReference type="FunFam" id="1.20.1270.60:FF:000013">
    <property type="entry name" value="Amphiphysin isoform 2"/>
    <property type="match status" value="1"/>
</dbReference>
<reference evidence="10" key="1">
    <citation type="submission" date="2025-08" db="UniProtKB">
        <authorList>
            <consortium name="RefSeq"/>
        </authorList>
    </citation>
    <scope>IDENTIFICATION</scope>
    <source>
        <strain evidence="10">J_2021</strain>
        <tissue evidence="10">Erythrocytes</tissue>
    </source>
</reference>
<keyword evidence="3" id="KW-0728">SH3 domain</keyword>
<feature type="compositionally biased region" description="Basic and acidic residues" evidence="8">
    <location>
        <begin position="632"/>
        <end position="642"/>
    </location>
</feature>
<comment type="subcellular location">
    <subcellularLocation>
        <location evidence="2">Cytoplasm</location>
    </subcellularLocation>
    <subcellularLocation>
        <location evidence="1">Endomembrane system</location>
    </subcellularLocation>
</comment>
<dbReference type="GeneID" id="108708610"/>
<dbReference type="SUPFAM" id="SSF103657">
    <property type="entry name" value="BAR/IMD domain-like"/>
    <property type="match status" value="1"/>
</dbReference>
<dbReference type="GO" id="GO:0005737">
    <property type="term" value="C:cytoplasm"/>
    <property type="evidence" value="ECO:0007669"/>
    <property type="project" value="UniProtKB-SubCell"/>
</dbReference>
<dbReference type="GO" id="GO:0002102">
    <property type="term" value="C:podosome"/>
    <property type="evidence" value="ECO:0000318"/>
    <property type="project" value="GO_Central"/>
</dbReference>
<feature type="compositionally biased region" description="Basic and acidic residues" evidence="8">
    <location>
        <begin position="367"/>
        <end position="376"/>
    </location>
</feature>
<dbReference type="Xenbase" id="XB-GENE-6488804">
    <property type="gene designation" value="bin2.L"/>
</dbReference>
<sequence length="648" mass="72562">MAEAKQGGAGGFAKNVQKRFTRAQEKVLQKLGRTIETKDDMFEQCAYHFNQQQNEGNRLYKDLKAVFSAVKAMHESSKRLSETLHVIYKPDWDGYSDLRPIVENDDLLWNDYEEKMSDQVVRIMDNYMAQFPEYRERIAKRGRKMVDYDSARHHLEALQNAKKKDDGKITKAEEEFNKAQRIFEDLNKELREELPVLYNSRVGCYVTILKNISNLRDVFYKEMSKLNHDLYDVMGKLEKQHSNKVFVIKGVKSNRKSLVISSPISSTNSFFMASVDPEASTPNINTKSISHTCDNSSFSSSSSENQDSVSMDGNSTQSLENSSQETPHEHPQCLSYNSGIENSDVIEQEKTISSMDPTVGDISDTQRQQEDAKMEKSEEESQASLNKVTEESTADIEEDNSGFPSQKGLDGHMKRNLEASEGTETSLCRLIKDDDQKDTNNKESNDAKPRELFEKTQADSQDETHDNNRDFSKNLTGQKNMSGIIIQGGTEDSTQIKTASSGDIIKNELGDITQSSVDIKQQDQCEKAHSKDSTHEASLGWTMGSSSDNTVMTSKNESIEVTEDQKMAPESESVSSADMEHGKAKSKIAEVPHPTPLNAGAGLSDGTHESDLNLSVDSSHQMSLDCNTSAEKQLHDPSKELECTAGEY</sequence>
<keyword evidence="6" id="KW-0472">Membrane</keyword>
<dbReference type="Bgee" id="108708610">
    <property type="expression patterns" value="Expressed in spleen and 12 other cell types or tissues"/>
</dbReference>
<dbReference type="PANTHER" id="PTHR46514:SF1">
    <property type="entry name" value="BRIDGING INTEGRATOR 2"/>
    <property type="match status" value="1"/>
</dbReference>
<feature type="region of interest" description="Disordered" evidence="8">
    <location>
        <begin position="282"/>
        <end position="337"/>
    </location>
</feature>
<accession>A0A1L8HI73</accession>
<feature type="compositionally biased region" description="Basic and acidic residues" evidence="8">
    <location>
        <begin position="578"/>
        <end position="590"/>
    </location>
</feature>
<dbReference type="GO" id="GO:0005886">
    <property type="term" value="C:plasma membrane"/>
    <property type="evidence" value="ECO:0000318"/>
    <property type="project" value="GO_Central"/>
</dbReference>
<organism evidence="9 10">
    <name type="scientific">Xenopus laevis</name>
    <name type="common">African clawed frog</name>
    <dbReference type="NCBI Taxonomy" id="8355"/>
    <lineage>
        <taxon>Eukaryota</taxon>
        <taxon>Metazoa</taxon>
        <taxon>Chordata</taxon>
        <taxon>Craniata</taxon>
        <taxon>Vertebrata</taxon>
        <taxon>Euteleostomi</taxon>
        <taxon>Amphibia</taxon>
        <taxon>Batrachia</taxon>
        <taxon>Anura</taxon>
        <taxon>Pipoidea</taxon>
        <taxon>Pipidae</taxon>
        <taxon>Xenopodinae</taxon>
        <taxon>Xenopus</taxon>
        <taxon>Xenopus</taxon>
    </lineage>
</organism>
<dbReference type="InterPro" id="IPR004148">
    <property type="entry name" value="BAR_dom"/>
</dbReference>
<keyword evidence="4" id="KW-0963">Cytoplasm</keyword>
<dbReference type="InterPro" id="IPR027267">
    <property type="entry name" value="AH/BAR_dom_sf"/>
</dbReference>
<feature type="compositionally biased region" description="Polar residues" evidence="8">
    <location>
        <begin position="612"/>
        <end position="624"/>
    </location>
</feature>
<feature type="compositionally biased region" description="Basic and acidic residues" evidence="8">
    <location>
        <begin position="409"/>
        <end position="418"/>
    </location>
</feature>
<feature type="compositionally biased region" description="Low complexity" evidence="8">
    <location>
        <begin position="296"/>
        <end position="310"/>
    </location>
</feature>
<feature type="region of interest" description="Disordered" evidence="8">
    <location>
        <begin position="352"/>
        <end position="480"/>
    </location>
</feature>
<dbReference type="GO" id="GO:0012505">
    <property type="term" value="C:endomembrane system"/>
    <property type="evidence" value="ECO:0007669"/>
    <property type="project" value="UniProtKB-SubCell"/>
</dbReference>
<dbReference type="AlphaFoldDB" id="A0A1L8HI73"/>
<dbReference type="SMART" id="SM00721">
    <property type="entry name" value="BAR"/>
    <property type="match status" value="1"/>
</dbReference>
<dbReference type="OMA" id="MAQFPEY"/>
<dbReference type="GO" id="GO:0005543">
    <property type="term" value="F:phospholipid binding"/>
    <property type="evidence" value="ECO:0000318"/>
    <property type="project" value="GO_Central"/>
</dbReference>
<dbReference type="KEGG" id="xla:108708610"/>
<dbReference type="GO" id="GO:0097320">
    <property type="term" value="P:plasma membrane tubulation"/>
    <property type="evidence" value="ECO:0000318"/>
    <property type="project" value="GO_Central"/>
</dbReference>
<dbReference type="PROSITE" id="PS51021">
    <property type="entry name" value="BAR"/>
    <property type="match status" value="1"/>
</dbReference>
<feature type="compositionally biased region" description="Polar residues" evidence="8">
    <location>
        <begin position="311"/>
        <end position="325"/>
    </location>
</feature>
<feature type="compositionally biased region" description="Basic and acidic residues" evidence="8">
    <location>
        <begin position="520"/>
        <end position="535"/>
    </location>
</feature>
<dbReference type="PaxDb" id="8355-A0A1L8HI73"/>
<feature type="region of interest" description="Disordered" evidence="8">
    <location>
        <begin position="629"/>
        <end position="648"/>
    </location>
</feature>
<dbReference type="Gene3D" id="1.20.1270.60">
    <property type="entry name" value="Arfaptin homology (AH) domain/BAR domain"/>
    <property type="match status" value="1"/>
</dbReference>
<proteinExistence type="predicted"/>
<feature type="compositionally biased region" description="Basic and acidic residues" evidence="8">
    <location>
        <begin position="430"/>
        <end position="472"/>
    </location>
</feature>
<dbReference type="STRING" id="8355.A0A1L8HI73"/>
<dbReference type="AGR" id="Xenbase:XB-GENE-6488804"/>